<dbReference type="CDD" id="cd02860">
    <property type="entry name" value="E_set_Pullulanase"/>
    <property type="match status" value="1"/>
</dbReference>
<evidence type="ECO:0000256" key="10">
    <source>
        <dbReference type="ARBA" id="ARBA00029618"/>
    </source>
</evidence>
<comment type="catalytic activity">
    <reaction evidence="1">
        <text>Endohydrolysis of (1-&gt;4)-alpha-D-glucosidic linkages in polysaccharides containing three or more (1-&gt;4)-alpha-linked D-glucose units.</text>
        <dbReference type="EC" id="3.2.1.1"/>
    </reaction>
</comment>
<keyword evidence="15" id="KW-0067">ATP-binding</keyword>
<dbReference type="InterPro" id="IPR005323">
    <property type="entry name" value="CBM41_pullulanase"/>
</dbReference>
<dbReference type="InterPro" id="IPR024561">
    <property type="entry name" value="Pullul_strch_C"/>
</dbReference>
<evidence type="ECO:0000256" key="6">
    <source>
        <dbReference type="ARBA" id="ARBA00022837"/>
    </source>
</evidence>
<dbReference type="GO" id="GO:0030246">
    <property type="term" value="F:carbohydrate binding"/>
    <property type="evidence" value="ECO:0007669"/>
    <property type="project" value="InterPro"/>
</dbReference>
<keyword evidence="7" id="KW-0326">Glycosidase</keyword>
<evidence type="ECO:0000313" key="16">
    <source>
        <dbReference type="Proteomes" id="UP000218505"/>
    </source>
</evidence>
<comment type="catalytic activity">
    <reaction evidence="8">
        <text>Hydrolysis of (1-&gt;6)-alpha-D-glucosidic linkages in pullulan, amylopectin and glycogen, and in the alpha- and beta-limit dextrins of amylopectin and glycogen.</text>
        <dbReference type="EC" id="3.2.1.41"/>
    </reaction>
</comment>
<dbReference type="CDD" id="cd10315">
    <property type="entry name" value="CBM41_pullulanase"/>
    <property type="match status" value="2"/>
</dbReference>
<keyword evidence="5" id="KW-0378">Hydrolase</keyword>
<dbReference type="EC" id="3.2.1.41" evidence="9"/>
<keyword evidence="6" id="KW-0106">Calcium</keyword>
<organism evidence="15 16">
    <name type="scientific">Actinosynnema pretiosum</name>
    <dbReference type="NCBI Taxonomy" id="42197"/>
    <lineage>
        <taxon>Bacteria</taxon>
        <taxon>Bacillati</taxon>
        <taxon>Actinomycetota</taxon>
        <taxon>Actinomycetes</taxon>
        <taxon>Pseudonocardiales</taxon>
        <taxon>Pseudonocardiaceae</taxon>
        <taxon>Actinosynnema</taxon>
    </lineage>
</organism>
<dbReference type="InterPro" id="IPR013780">
    <property type="entry name" value="Glyco_hydro_b"/>
</dbReference>
<proteinExistence type="inferred from homology"/>
<feature type="region of interest" description="Disordered" evidence="13">
    <location>
        <begin position="245"/>
        <end position="277"/>
    </location>
</feature>
<gene>
    <name evidence="15" type="ORF">CNX65_05840</name>
</gene>
<evidence type="ECO:0000256" key="7">
    <source>
        <dbReference type="ARBA" id="ARBA00023295"/>
    </source>
</evidence>
<dbReference type="CDD" id="cd11341">
    <property type="entry name" value="AmyAc_Pullulanase_LD-like"/>
    <property type="match status" value="1"/>
</dbReference>
<keyword evidence="4" id="KW-0732">Signal</keyword>
<name>A0A290Z1G3_9PSEU</name>
<dbReference type="Gene3D" id="3.20.20.80">
    <property type="entry name" value="Glycosidases"/>
    <property type="match status" value="2"/>
</dbReference>
<dbReference type="SUPFAM" id="SSF51011">
    <property type="entry name" value="Glycosyl hydrolase domain"/>
    <property type="match status" value="1"/>
</dbReference>
<dbReference type="InterPro" id="IPR014756">
    <property type="entry name" value="Ig_E-set"/>
</dbReference>
<dbReference type="InterPro" id="IPR040671">
    <property type="entry name" value="Pullulanase_N2"/>
</dbReference>
<dbReference type="Pfam" id="PF00128">
    <property type="entry name" value="Alpha-amylase"/>
    <property type="match status" value="1"/>
</dbReference>
<evidence type="ECO:0000256" key="5">
    <source>
        <dbReference type="ARBA" id="ARBA00022801"/>
    </source>
</evidence>
<sequence>MEPPGAAARTCDKEVAVRRSVAALIALVLVQPAAVTHQAQAQAAPEAGARLAVGKTTDLPPGARAGDQALAKDALRDAPTGERFYFALPDRFANGDPSNDRAHTGGDRAQHGFDPTDKGFYHGGDLKGLQQQLGYLDDLGATALWLTPVFRNRWVQGAGPDASAGYHGYWTTDYTSLDPHFGTTDDMRRLIRDAHRRGIKVFFDIVANHTADVIDYAEGAHDYVSSKAVPYLDREGNPVDVEKLAGSPDFPDLDPATSFPHTPVPDPAHPKKPDWLNDPALYHNRGDSTFSGESSLQGDFSGLDDLMTEHPRVVAGMKQVFTHWIDTLDIDGYRVDTVKHVNTEFWQALAPYVRSYAAQRGKPDFFVFGEVFDSDPATTSRFTTDAGLQSVLDFPFQSAALDFLSGRGATRLGDVLLADDRYTDADSNASSLPTFLGNHDLGRVAHLLRQNRPDDTDLLDRLKLGNTLLQLWRGNPVVYYGDEQGFAGTGGDKDARQDLFASATPSYAAERLIGATRTGADDNHVPDHPLYRQLADLARFTDSDPVWRGGNQVLRRAEGDVIAFSRFDRRAQVEHLVVANAGTAPRTLDVPVGSTALRQVFPEPGPTATRGADGAVRVTVPPLSALVLRATGKAVATKPAPTLVIPAEGAALDERVELRADGITSPYAQATFAARVDGSPEWTVLGTDDAAPYRVFADLAALPGAAAGKGVEVRVVAKDAAGRIGADGVRFALVPAPPVPQPPTGSPDWLVVHYARQDGDYTGWGLHAWGDVESEPTWQEPLPFAGETPYGRFAWVRLKPGARQVGIVVHRGDEKDTSADRFVDPSTSPQVWLAQGDPAVHPNEAAATGRVLVHHLGDTAGRAVRAGGAEVPFTNGVAALPATGPVDFTVLRDGTAEATGRTDGQAWVRDDRVFPSLAAAENRAVIHYHRPDGDYAEWTLYHWTGSAEPSPGWNQSRPPDGDDGFGVHWSVPLAQGAPGLSHIIHRGDAKDPGADQFLDVTGTGHEVWFASGSAKPDGSASYVLPPSGGDAVEDDLTRSKAAWVRKDLVVWDVPVIASDGYRIEYGGKVLRLEPSAEAVPGDFPHLRGKPVFRVRDVHRVDAALRGGALSAVHVDAAGTLRHRTGVQLAGVLDDRFAPAATALPYGPAFDGDRVTTRLWAPTASRVRLRLFDAPEGDPAEVLDLARDDASGSWSGSGDWKNRFYQYEITAAGRTVVVTDPYSVALAVGSTHSQFADLADPATAPEGWSAEVARGLGANPVEHGITELHVRDFSIGDDTVPEADRGTYRAFTHRDSTGMGHLRQLAEAGLDTVHLLPTFDIATIPERRADQRAPDCDLPSLPPDSPRQQECVAATAADDGFNWGYDPLHYNTPEGSYATDAAQTGAARSREYREMVRSLHANGNKVVLDVVYNHTAASGDGPGSVLDKVVPGYHHRFADDGSIANSTCCANTAPENAMTGKLVVDSVVWWARTYKVDGFRFDLMGHHPKANLLAVRAALDALTPERDGVDGRSIRLYGEGWDFGEVAGNARFEQATQANLAGTGIGTFSDRLRDAVRGGGPFDEDPRVQGLGTGLAGDLNGSPANGDVAARLANYSDLVKLGMAGNAAGFRFRSTSGGEVSGRDVPYNGSPAGYAGVPADVISYVDAHDNETLFDAQVFKLPPSTPMADRVRMHRVALAPVLLGQGQPLLHAGSEFLRSKSLDRNSYDSGDWFNRYDPSLRDNGFGRGLPPAPDNADKWPYSAPLLADPALKPAQADLRSALGHTLELLRLRGSSPLFTLGDAAQVQAKLSFLAAEPGVVVAHLDDTAGPDRDPARDGLLVVVNPFPVEKEVTAPVGGWRQHPLCTDRAVVDGTAVRVPPRSVVVLER</sequence>
<evidence type="ECO:0000256" key="8">
    <source>
        <dbReference type="ARBA" id="ARBA00023965"/>
    </source>
</evidence>
<dbReference type="InterPro" id="IPR006047">
    <property type="entry name" value="GH13_cat_dom"/>
</dbReference>
<dbReference type="PANTHER" id="PTHR43002">
    <property type="entry name" value="GLYCOGEN DEBRANCHING ENZYME"/>
    <property type="match status" value="1"/>
</dbReference>
<dbReference type="CDD" id="cd11339">
    <property type="entry name" value="AmyAc_bac_CMD_like_2"/>
    <property type="match status" value="1"/>
</dbReference>
<dbReference type="Gene3D" id="2.60.40.1110">
    <property type="match status" value="2"/>
</dbReference>
<evidence type="ECO:0000256" key="9">
    <source>
        <dbReference type="ARBA" id="ARBA00024062"/>
    </source>
</evidence>
<dbReference type="Gene3D" id="2.60.40.1180">
    <property type="entry name" value="Golgi alpha-mannosidase II"/>
    <property type="match status" value="1"/>
</dbReference>
<dbReference type="SUPFAM" id="SSF81296">
    <property type="entry name" value="E set domains"/>
    <property type="match status" value="2"/>
</dbReference>
<keyword evidence="15" id="KW-0547">Nucleotide-binding</keyword>
<dbReference type="Pfam" id="PF03714">
    <property type="entry name" value="PUD"/>
    <property type="match status" value="2"/>
</dbReference>
<keyword evidence="16" id="KW-1185">Reference proteome</keyword>
<dbReference type="SMART" id="SM00642">
    <property type="entry name" value="Aamy"/>
    <property type="match status" value="1"/>
</dbReference>
<dbReference type="Proteomes" id="UP000218505">
    <property type="component" value="Chromosome"/>
</dbReference>
<dbReference type="GO" id="GO:0005975">
    <property type="term" value="P:carbohydrate metabolic process"/>
    <property type="evidence" value="ECO:0007669"/>
    <property type="project" value="InterPro"/>
</dbReference>
<dbReference type="Pfam" id="PF11852">
    <property type="entry name" value="Pullul_strch_C"/>
    <property type="match status" value="1"/>
</dbReference>
<dbReference type="GO" id="GO:0005524">
    <property type="term" value="F:ATP binding"/>
    <property type="evidence" value="ECO:0007669"/>
    <property type="project" value="UniProtKB-KW"/>
</dbReference>
<accession>A0A290Z1G3</accession>
<feature type="domain" description="Glycosyl hydrolase family 13 catalytic" evidence="14">
    <location>
        <begin position="86"/>
        <end position="541"/>
    </location>
</feature>
<evidence type="ECO:0000256" key="2">
    <source>
        <dbReference type="ARBA" id="ARBA00008061"/>
    </source>
</evidence>
<evidence type="ECO:0000313" key="15">
    <source>
        <dbReference type="EMBL" id="ATE52860.1"/>
    </source>
</evidence>
<dbReference type="EC" id="3.2.1.1" evidence="3"/>
<dbReference type="Gene3D" id="2.60.40.1130">
    <property type="entry name" value="Rab geranylgeranyltransferase alpha-subunit, insert domain"/>
    <property type="match status" value="1"/>
</dbReference>
<protein>
    <recommendedName>
        <fullName evidence="11">1,4-alpha-D-glucan glucanohydrolase</fullName>
        <ecNumber evidence="3">3.2.1.1</ecNumber>
        <ecNumber evidence="9">3.2.1.41</ecNumber>
    </recommendedName>
    <alternativeName>
        <fullName evidence="10">Alpha-dextrin endo-1,6-alpha-glucosidase</fullName>
    </alternativeName>
    <alternativeName>
        <fullName evidence="12">Pullulan 6-glucanohydrolase</fullName>
    </alternativeName>
</protein>
<evidence type="ECO:0000259" key="14">
    <source>
        <dbReference type="SMART" id="SM00642"/>
    </source>
</evidence>
<evidence type="ECO:0000256" key="4">
    <source>
        <dbReference type="ARBA" id="ARBA00022729"/>
    </source>
</evidence>
<dbReference type="InterPro" id="IPR013783">
    <property type="entry name" value="Ig-like_fold"/>
</dbReference>
<dbReference type="SUPFAM" id="SSF49452">
    <property type="entry name" value="Starch-binding domain-like"/>
    <property type="match status" value="2"/>
</dbReference>
<evidence type="ECO:0000256" key="11">
    <source>
        <dbReference type="ARBA" id="ARBA00030238"/>
    </source>
</evidence>
<dbReference type="Pfam" id="PF17967">
    <property type="entry name" value="Pullulanase_N2"/>
    <property type="match status" value="1"/>
</dbReference>
<dbReference type="InterPro" id="IPR004193">
    <property type="entry name" value="Glyco_hydro_13_N"/>
</dbReference>
<dbReference type="EMBL" id="CP023445">
    <property type="protein sequence ID" value="ATE52860.1"/>
    <property type="molecule type" value="Genomic_DNA"/>
</dbReference>
<dbReference type="InterPro" id="IPR017853">
    <property type="entry name" value="GH"/>
</dbReference>
<dbReference type="NCBIfam" id="TIGR02103">
    <property type="entry name" value="pullul_strch"/>
    <property type="match status" value="1"/>
</dbReference>
<reference evidence="15" key="1">
    <citation type="submission" date="2017-09" db="EMBL/GenBank/DDBJ databases">
        <title>Complete Genome Sequence of ansamitocin-producing Bacterium Actinosynnema pretiosum X47.</title>
        <authorList>
            <person name="Cao G."/>
            <person name="Zong G."/>
            <person name="Zhong C."/>
            <person name="Fu J."/>
        </authorList>
    </citation>
    <scope>NUCLEOTIDE SEQUENCE [LARGE SCALE GENOMIC DNA]</scope>
    <source>
        <strain evidence="15">X47</strain>
    </source>
</reference>
<evidence type="ECO:0000256" key="13">
    <source>
        <dbReference type="SAM" id="MobiDB-lite"/>
    </source>
</evidence>
<evidence type="ECO:0000256" key="3">
    <source>
        <dbReference type="ARBA" id="ARBA00012595"/>
    </source>
</evidence>
<dbReference type="InterPro" id="IPR013784">
    <property type="entry name" value="Carb-bd-like_fold"/>
</dbReference>
<dbReference type="GO" id="GO:0004556">
    <property type="term" value="F:alpha-amylase activity"/>
    <property type="evidence" value="ECO:0007669"/>
    <property type="project" value="UniProtKB-EC"/>
</dbReference>
<comment type="similarity">
    <text evidence="2">Belongs to the glycosyl hydrolase 13 family.</text>
</comment>
<evidence type="ECO:0000256" key="1">
    <source>
        <dbReference type="ARBA" id="ARBA00000548"/>
    </source>
</evidence>
<dbReference type="Gene3D" id="2.60.40.10">
    <property type="entry name" value="Immunoglobulins"/>
    <property type="match status" value="1"/>
</dbReference>
<dbReference type="GO" id="GO:0051060">
    <property type="term" value="F:pullulanase activity"/>
    <property type="evidence" value="ECO:0007669"/>
    <property type="project" value="UniProtKB-EC"/>
</dbReference>
<dbReference type="SUPFAM" id="SSF51445">
    <property type="entry name" value="(Trans)glycosidases"/>
    <property type="match status" value="2"/>
</dbReference>
<dbReference type="KEGG" id="apre:CNX65_05840"/>
<dbReference type="Pfam" id="PF02922">
    <property type="entry name" value="CBM_48"/>
    <property type="match status" value="1"/>
</dbReference>
<dbReference type="InterPro" id="IPR011839">
    <property type="entry name" value="Pullul_strch"/>
</dbReference>
<evidence type="ECO:0000256" key="12">
    <source>
        <dbReference type="ARBA" id="ARBA00031076"/>
    </source>
</evidence>